<comment type="caution">
    <text evidence="4">The sequence shown here is derived from an EMBL/GenBank/DDBJ whole genome shotgun (WGS) entry which is preliminary data.</text>
</comment>
<dbReference type="InterPro" id="IPR002656">
    <property type="entry name" value="Acyl_transf_3_dom"/>
</dbReference>
<feature type="transmembrane region" description="Helical" evidence="1">
    <location>
        <begin position="193"/>
        <end position="213"/>
    </location>
</feature>
<keyword evidence="4" id="KW-0808">Transferase</keyword>
<feature type="transmembrane region" description="Helical" evidence="1">
    <location>
        <begin position="234"/>
        <end position="253"/>
    </location>
</feature>
<organism evidence="4 5">
    <name type="scientific">Microbacterium gilvum</name>
    <dbReference type="NCBI Taxonomy" id="1336204"/>
    <lineage>
        <taxon>Bacteria</taxon>
        <taxon>Bacillati</taxon>
        <taxon>Actinomycetota</taxon>
        <taxon>Actinomycetes</taxon>
        <taxon>Micrococcales</taxon>
        <taxon>Microbacteriaceae</taxon>
        <taxon>Microbacterium</taxon>
    </lineage>
</organism>
<dbReference type="PANTHER" id="PTHR23028">
    <property type="entry name" value="ACETYLTRANSFERASE"/>
    <property type="match status" value="1"/>
</dbReference>
<dbReference type="InterPro" id="IPR043968">
    <property type="entry name" value="SGNH"/>
</dbReference>
<feature type="transmembrane region" description="Helical" evidence="1">
    <location>
        <begin position="71"/>
        <end position="90"/>
    </location>
</feature>
<evidence type="ECO:0000259" key="3">
    <source>
        <dbReference type="Pfam" id="PF19040"/>
    </source>
</evidence>
<sequence length="681" mass="70629">MRLDIQGLRAIAVLAVLLDHARIPGFAGGYVGVDVFFVVSGFLITGHLLRELREHGRIRFAAFWARRARRLLPAALSVLAATTGAALVLMSPLRLETVLHDAVATALYVPNLRFAALQTDYLAGTEPSPFQHYWSLGVEEQFYLLWPLVLAGLWLALRRRTAGPGIGLGVGIGATAVLSFAACVVVGASSQPWAFFSLPTRAWELAVGGLVAWAGMRRGAREGGVREGGARERMAAVAAWAGLAAIGASVAAFDAATPWPGPATLAPVLGTAAVIAFGQAQGGPAALLSVPPAVFVGGISYALYLVHWPIMVLVAERMAPGSELTAGAGAACIVLAVLLAWPLHRQVEERFRRPRVAGRPRADARALVGALAASLVLVAVLTGSQAAVALRPLDAGRSAPTSAELAPLPSGTPFVPDNLAPALADAAADTGEVYGNGCQQGRSAAELVTCDVGEADADVQVALFGDSHAGRLFPALARVAEEEGYLLRTYLKSGCRSLETEAGWEDARPDCAQWREEALTALEADPPDVVVLASHVPPMPGRDPATLQGRWEAGVAAVLDRLPEESRPVLVQDNPGLAFSAPLCLSSHLSSAASCGAERDEALNAPVRAAIARVGEAAGAPVVDTVDLMCDAERCPAIIGATLVYSDDHHLTATFAAQLAPAIGAGIEEALAVSAAAPSTP</sequence>
<feature type="transmembrane region" description="Helical" evidence="1">
    <location>
        <begin position="285"/>
        <end position="304"/>
    </location>
</feature>
<keyword evidence="5" id="KW-1185">Reference proteome</keyword>
<evidence type="ECO:0000313" key="4">
    <source>
        <dbReference type="EMBL" id="GAA4776155.1"/>
    </source>
</evidence>
<evidence type="ECO:0000259" key="2">
    <source>
        <dbReference type="Pfam" id="PF01757"/>
    </source>
</evidence>
<keyword evidence="1" id="KW-0472">Membrane</keyword>
<accession>A0ABP9A8T6</accession>
<evidence type="ECO:0000256" key="1">
    <source>
        <dbReference type="SAM" id="Phobius"/>
    </source>
</evidence>
<feature type="transmembrane region" description="Helical" evidence="1">
    <location>
        <begin position="141"/>
        <end position="157"/>
    </location>
</feature>
<dbReference type="PANTHER" id="PTHR23028:SF53">
    <property type="entry name" value="ACYL_TRANSF_3 DOMAIN-CONTAINING PROTEIN"/>
    <property type="match status" value="1"/>
</dbReference>
<evidence type="ECO:0000313" key="5">
    <source>
        <dbReference type="Proteomes" id="UP001501645"/>
    </source>
</evidence>
<feature type="transmembrane region" description="Helical" evidence="1">
    <location>
        <begin position="364"/>
        <end position="383"/>
    </location>
</feature>
<dbReference type="Pfam" id="PF19040">
    <property type="entry name" value="SGNH"/>
    <property type="match status" value="1"/>
</dbReference>
<feature type="domain" description="Acyltransferase 3" evidence="2">
    <location>
        <begin position="4"/>
        <end position="344"/>
    </location>
</feature>
<proteinExistence type="predicted"/>
<keyword evidence="1" id="KW-1133">Transmembrane helix</keyword>
<gene>
    <name evidence="4" type="ORF">GCM10023351_20960</name>
</gene>
<keyword evidence="4" id="KW-0012">Acyltransferase</keyword>
<feature type="transmembrane region" description="Helical" evidence="1">
    <location>
        <begin position="31"/>
        <end position="50"/>
    </location>
</feature>
<protein>
    <submittedName>
        <fullName evidence="4">Acyltransferase family protein</fullName>
    </submittedName>
</protein>
<dbReference type="SUPFAM" id="SSF52266">
    <property type="entry name" value="SGNH hydrolase"/>
    <property type="match status" value="1"/>
</dbReference>
<keyword evidence="1" id="KW-0812">Transmembrane</keyword>
<dbReference type="InterPro" id="IPR050879">
    <property type="entry name" value="Acyltransferase_3"/>
</dbReference>
<feature type="domain" description="SGNH" evidence="3">
    <location>
        <begin position="438"/>
        <end position="663"/>
    </location>
</feature>
<dbReference type="Proteomes" id="UP001501645">
    <property type="component" value="Unassembled WGS sequence"/>
</dbReference>
<feature type="transmembrane region" description="Helical" evidence="1">
    <location>
        <begin position="324"/>
        <end position="343"/>
    </location>
</feature>
<feature type="transmembrane region" description="Helical" evidence="1">
    <location>
        <begin position="166"/>
        <end position="187"/>
    </location>
</feature>
<name>A0ABP9A8T6_9MICO</name>
<dbReference type="EMBL" id="BAABKO010000003">
    <property type="protein sequence ID" value="GAA4776155.1"/>
    <property type="molecule type" value="Genomic_DNA"/>
</dbReference>
<dbReference type="GO" id="GO:0016746">
    <property type="term" value="F:acyltransferase activity"/>
    <property type="evidence" value="ECO:0007669"/>
    <property type="project" value="UniProtKB-KW"/>
</dbReference>
<feature type="transmembrane region" description="Helical" evidence="1">
    <location>
        <begin position="259"/>
        <end position="278"/>
    </location>
</feature>
<dbReference type="Pfam" id="PF01757">
    <property type="entry name" value="Acyl_transf_3"/>
    <property type="match status" value="1"/>
</dbReference>
<reference evidence="5" key="1">
    <citation type="journal article" date="2019" name="Int. J. Syst. Evol. Microbiol.">
        <title>The Global Catalogue of Microorganisms (GCM) 10K type strain sequencing project: providing services to taxonomists for standard genome sequencing and annotation.</title>
        <authorList>
            <consortium name="The Broad Institute Genomics Platform"/>
            <consortium name="The Broad Institute Genome Sequencing Center for Infectious Disease"/>
            <person name="Wu L."/>
            <person name="Ma J."/>
        </authorList>
    </citation>
    <scope>NUCLEOTIDE SEQUENCE [LARGE SCALE GENOMIC DNA]</scope>
    <source>
        <strain evidence="5">JCM 18537</strain>
    </source>
</reference>